<dbReference type="OrthoDB" id="9781261at2"/>
<dbReference type="PANTHER" id="PTHR22888:SF9">
    <property type="entry name" value="CYTOCHROME C OXIDASE SUBUNIT 2"/>
    <property type="match status" value="1"/>
</dbReference>
<dbReference type="GO" id="GO:0004129">
    <property type="term" value="F:cytochrome-c oxidase activity"/>
    <property type="evidence" value="ECO:0007669"/>
    <property type="project" value="UniProtKB-EC"/>
</dbReference>
<keyword evidence="16" id="KW-1185">Reference proteome</keyword>
<dbReference type="PROSITE" id="PS50999">
    <property type="entry name" value="COX2_TM"/>
    <property type="match status" value="1"/>
</dbReference>
<dbReference type="Gene3D" id="2.60.40.420">
    <property type="entry name" value="Cupredoxins - blue copper proteins"/>
    <property type="match status" value="1"/>
</dbReference>
<evidence type="ECO:0000259" key="14">
    <source>
        <dbReference type="PROSITE" id="PS50999"/>
    </source>
</evidence>
<evidence type="ECO:0000256" key="11">
    <source>
        <dbReference type="ARBA" id="ARBA00031389"/>
    </source>
</evidence>
<feature type="transmembrane region" description="Helical" evidence="12">
    <location>
        <begin position="6"/>
        <end position="27"/>
    </location>
</feature>
<keyword evidence="4" id="KW-0813">Transport</keyword>
<evidence type="ECO:0000256" key="1">
    <source>
        <dbReference type="ARBA" id="ARBA00004141"/>
    </source>
</evidence>
<evidence type="ECO:0000259" key="13">
    <source>
        <dbReference type="PROSITE" id="PS50857"/>
    </source>
</evidence>
<comment type="caution">
    <text evidence="15">The sequence shown here is derived from an EMBL/GenBank/DDBJ whole genome shotgun (WGS) entry which is preliminary data.</text>
</comment>
<dbReference type="RefSeq" id="WP_132005635.1">
    <property type="nucleotide sequence ID" value="NZ_SMFK01000006.1"/>
</dbReference>
<dbReference type="GO" id="GO:0016020">
    <property type="term" value="C:membrane"/>
    <property type="evidence" value="ECO:0007669"/>
    <property type="project" value="UniProtKB-SubCell"/>
</dbReference>
<dbReference type="InterPro" id="IPR045187">
    <property type="entry name" value="CcO_II"/>
</dbReference>
<keyword evidence="8" id="KW-0249">Electron transport</keyword>
<keyword evidence="6 12" id="KW-0812">Transmembrane</keyword>
<dbReference type="InterPro" id="IPR002429">
    <property type="entry name" value="CcO_II-like_C"/>
</dbReference>
<evidence type="ECO:0000256" key="5">
    <source>
        <dbReference type="ARBA" id="ARBA00022660"/>
    </source>
</evidence>
<evidence type="ECO:0000256" key="9">
    <source>
        <dbReference type="ARBA" id="ARBA00022989"/>
    </source>
</evidence>
<keyword evidence="7" id="KW-1278">Translocase</keyword>
<comment type="subcellular location">
    <subcellularLocation>
        <location evidence="1">Membrane</location>
        <topology evidence="1">Multi-pass membrane protein</topology>
    </subcellularLocation>
</comment>
<dbReference type="SUPFAM" id="SSF49503">
    <property type="entry name" value="Cupredoxins"/>
    <property type="match status" value="1"/>
</dbReference>
<dbReference type="SUPFAM" id="SSF81464">
    <property type="entry name" value="Cytochrome c oxidase subunit II-like, transmembrane region"/>
    <property type="match status" value="1"/>
</dbReference>
<evidence type="ECO:0000256" key="6">
    <source>
        <dbReference type="ARBA" id="ARBA00022692"/>
    </source>
</evidence>
<dbReference type="InterPro" id="IPR008972">
    <property type="entry name" value="Cupredoxin"/>
</dbReference>
<feature type="domain" description="Cytochrome oxidase subunit II transmembrane region profile" evidence="14">
    <location>
        <begin position="66"/>
        <end position="161"/>
    </location>
</feature>
<keyword evidence="10 12" id="KW-0472">Membrane</keyword>
<dbReference type="Gene3D" id="1.10.287.90">
    <property type="match status" value="1"/>
</dbReference>
<dbReference type="AlphaFoldDB" id="A0A4R5C9H8"/>
<evidence type="ECO:0000256" key="12">
    <source>
        <dbReference type="SAM" id="Phobius"/>
    </source>
</evidence>
<gene>
    <name evidence="15" type="ORF">E0F76_11055</name>
</gene>
<evidence type="ECO:0000256" key="7">
    <source>
        <dbReference type="ARBA" id="ARBA00022967"/>
    </source>
</evidence>
<dbReference type="EC" id="7.1.1.9" evidence="3"/>
<dbReference type="GO" id="GO:0005507">
    <property type="term" value="F:copper ion binding"/>
    <property type="evidence" value="ECO:0007669"/>
    <property type="project" value="InterPro"/>
</dbReference>
<feature type="transmembrane region" description="Helical" evidence="12">
    <location>
        <begin position="133"/>
        <end position="154"/>
    </location>
</feature>
<reference evidence="15 16" key="1">
    <citation type="submission" date="2019-03" db="EMBL/GenBank/DDBJ databases">
        <title>Flavobacterium AR-3-4 sp. nov. isolated from arctic soil.</title>
        <authorList>
            <person name="Chaudhary D.K."/>
        </authorList>
    </citation>
    <scope>NUCLEOTIDE SEQUENCE [LARGE SCALE GENOMIC DNA]</scope>
    <source>
        <strain evidence="15 16">AR-3-4</strain>
    </source>
</reference>
<dbReference type="PANTHER" id="PTHR22888">
    <property type="entry name" value="CYTOCHROME C OXIDASE, SUBUNIT II"/>
    <property type="match status" value="1"/>
</dbReference>
<dbReference type="Pfam" id="PF02790">
    <property type="entry name" value="COX2_TM"/>
    <property type="match status" value="1"/>
</dbReference>
<keyword evidence="5" id="KW-0679">Respiratory chain</keyword>
<dbReference type="PROSITE" id="PS50857">
    <property type="entry name" value="COX2_CUA"/>
    <property type="match status" value="1"/>
</dbReference>
<feature type="transmembrane region" description="Helical" evidence="12">
    <location>
        <begin position="48"/>
        <end position="71"/>
    </location>
</feature>
<dbReference type="InterPro" id="IPR011759">
    <property type="entry name" value="Cyt_c_oxidase_su2_TM_dom"/>
</dbReference>
<dbReference type="GO" id="GO:0042773">
    <property type="term" value="P:ATP synthesis coupled electron transport"/>
    <property type="evidence" value="ECO:0007669"/>
    <property type="project" value="TreeGrafter"/>
</dbReference>
<evidence type="ECO:0000256" key="10">
    <source>
        <dbReference type="ARBA" id="ARBA00023136"/>
    </source>
</evidence>
<keyword evidence="9 12" id="KW-1133">Transmembrane helix</keyword>
<accession>A0A4R5C9H8</accession>
<protein>
    <recommendedName>
        <fullName evidence="3">cytochrome-c oxidase</fullName>
        <ecNumber evidence="3">7.1.1.9</ecNumber>
    </recommendedName>
    <alternativeName>
        <fullName evidence="11">Cytochrome c oxidase polypeptide II</fullName>
    </alternativeName>
</protein>
<comment type="similarity">
    <text evidence="2">Belongs to the cytochrome c oxidase subunit 2 family.</text>
</comment>
<proteinExistence type="inferred from homology"/>
<dbReference type="InterPro" id="IPR036257">
    <property type="entry name" value="Cyt_c_oxidase_su2_TM_sf"/>
</dbReference>
<organism evidence="15 16">
    <name type="scientific">Flavobacterium cellulosilyticum</name>
    <dbReference type="NCBI Taxonomy" id="2541731"/>
    <lineage>
        <taxon>Bacteria</taxon>
        <taxon>Pseudomonadati</taxon>
        <taxon>Bacteroidota</taxon>
        <taxon>Flavobacteriia</taxon>
        <taxon>Flavobacteriales</taxon>
        <taxon>Flavobacteriaceae</taxon>
        <taxon>Flavobacterium</taxon>
    </lineage>
</organism>
<evidence type="ECO:0000256" key="3">
    <source>
        <dbReference type="ARBA" id="ARBA00012949"/>
    </source>
</evidence>
<evidence type="ECO:0000256" key="2">
    <source>
        <dbReference type="ARBA" id="ARBA00007866"/>
    </source>
</evidence>
<evidence type="ECO:0000313" key="16">
    <source>
        <dbReference type="Proteomes" id="UP000295479"/>
    </source>
</evidence>
<dbReference type="Proteomes" id="UP000295479">
    <property type="component" value="Unassembled WGS sequence"/>
</dbReference>
<feature type="transmembrane region" description="Helical" evidence="12">
    <location>
        <begin position="91"/>
        <end position="112"/>
    </location>
</feature>
<dbReference type="EMBL" id="SMFK01000006">
    <property type="protein sequence ID" value="TDD96541.1"/>
    <property type="molecule type" value="Genomic_DNA"/>
</dbReference>
<feature type="domain" description="Cytochrome oxidase subunit II copper A binding" evidence="13">
    <location>
        <begin position="164"/>
        <end position="344"/>
    </location>
</feature>
<evidence type="ECO:0000313" key="15">
    <source>
        <dbReference type="EMBL" id="TDD96541.1"/>
    </source>
</evidence>
<evidence type="ECO:0000256" key="8">
    <source>
        <dbReference type="ARBA" id="ARBA00022982"/>
    </source>
</evidence>
<name>A0A4R5C9H8_9FLAO</name>
<evidence type="ECO:0000256" key="4">
    <source>
        <dbReference type="ARBA" id="ARBA00022448"/>
    </source>
</evidence>
<sequence length="384" mass="43151">MTSLLVIIILVLLAIALWQLTKIFDLTQVGEEADNSQIANDSDNNTQGYLMFGFLAFIYIFTIYGLFTWGHLVLHTPASAHGGELDTLMNVSWVLIFIVQAITQVLLHYFAFKYRGKKDQKALFFSDSTKLEVLWSGIPAVVLAVLILFGLYAWTNIMFIDDNDDTIVVEVYAQQFKWTARYSGADNVLGKANVRLIEGINTLGVDLSDPNAQDDIVVSELHIPKGKKIHFKFRSQDVLHSAYFPYFRAQMNCVPGMVTEFAFEPIYTTEEYRQLPYMVEKVATINAIRAKKSAELVAKGEAALDSYTFDYLLLCNKICGASHYNMQMKVVVDTPEEYKKWLSEKATLVQEVKAANAPKPVEGGLEKDSTKAQDTAAVVKMAMK</sequence>